<evidence type="ECO:0000256" key="4">
    <source>
        <dbReference type="SAM" id="Phobius"/>
    </source>
</evidence>
<evidence type="ECO:0000313" key="7">
    <source>
        <dbReference type="Proteomes" id="UP001159405"/>
    </source>
</evidence>
<dbReference type="InterPro" id="IPR003599">
    <property type="entry name" value="Ig_sub"/>
</dbReference>
<evidence type="ECO:0000259" key="5">
    <source>
        <dbReference type="PROSITE" id="PS50835"/>
    </source>
</evidence>
<evidence type="ECO:0000256" key="3">
    <source>
        <dbReference type="SAM" id="MobiDB-lite"/>
    </source>
</evidence>
<feature type="transmembrane region" description="Helical" evidence="4">
    <location>
        <begin position="430"/>
        <end position="454"/>
    </location>
</feature>
<keyword evidence="7" id="KW-1185">Reference proteome</keyword>
<evidence type="ECO:0000256" key="1">
    <source>
        <dbReference type="ARBA" id="ARBA00022729"/>
    </source>
</evidence>
<feature type="region of interest" description="Disordered" evidence="3">
    <location>
        <begin position="222"/>
        <end position="426"/>
    </location>
</feature>
<dbReference type="EMBL" id="CALNXK010000229">
    <property type="protein sequence ID" value="CAH3177739.1"/>
    <property type="molecule type" value="Genomic_DNA"/>
</dbReference>
<organism evidence="6 7">
    <name type="scientific">Porites lobata</name>
    <dbReference type="NCBI Taxonomy" id="104759"/>
    <lineage>
        <taxon>Eukaryota</taxon>
        <taxon>Metazoa</taxon>
        <taxon>Cnidaria</taxon>
        <taxon>Anthozoa</taxon>
        <taxon>Hexacorallia</taxon>
        <taxon>Scleractinia</taxon>
        <taxon>Fungiina</taxon>
        <taxon>Poritidae</taxon>
        <taxon>Porites</taxon>
    </lineage>
</organism>
<evidence type="ECO:0000313" key="6">
    <source>
        <dbReference type="EMBL" id="CAH3177739.1"/>
    </source>
</evidence>
<proteinExistence type="predicted"/>
<keyword evidence="1" id="KW-0732">Signal</keyword>
<dbReference type="InterPro" id="IPR007110">
    <property type="entry name" value="Ig-like_dom"/>
</dbReference>
<accession>A0ABN8RED6</accession>
<dbReference type="SMART" id="SM00409">
    <property type="entry name" value="IG"/>
    <property type="match status" value="2"/>
</dbReference>
<keyword evidence="4" id="KW-0472">Membrane</keyword>
<keyword evidence="4" id="KW-0812">Transmembrane</keyword>
<dbReference type="SUPFAM" id="SSF48726">
    <property type="entry name" value="Immunoglobulin"/>
    <property type="match status" value="2"/>
</dbReference>
<keyword evidence="2" id="KW-1015">Disulfide bond</keyword>
<dbReference type="CDD" id="cd00096">
    <property type="entry name" value="Ig"/>
    <property type="match status" value="2"/>
</dbReference>
<evidence type="ECO:0000256" key="2">
    <source>
        <dbReference type="ARBA" id="ARBA00023157"/>
    </source>
</evidence>
<name>A0ABN8RED6_9CNID</name>
<keyword evidence="4" id="KW-1133">Transmembrane helix</keyword>
<comment type="caution">
    <text evidence="6">The sequence shown here is derived from an EMBL/GenBank/DDBJ whole genome shotgun (WGS) entry which is preliminary data.</text>
</comment>
<gene>
    <name evidence="6" type="ORF">PLOB_00019498</name>
</gene>
<dbReference type="Proteomes" id="UP001159405">
    <property type="component" value="Unassembled WGS sequence"/>
</dbReference>
<dbReference type="InterPro" id="IPR050958">
    <property type="entry name" value="Cell_Adh-Cytoskel_Orgn"/>
</dbReference>
<feature type="domain" description="Ig-like" evidence="5">
    <location>
        <begin position="5"/>
        <end position="113"/>
    </location>
</feature>
<feature type="compositionally biased region" description="Low complexity" evidence="3">
    <location>
        <begin position="222"/>
        <end position="420"/>
    </location>
</feature>
<dbReference type="InterPro" id="IPR013783">
    <property type="entry name" value="Ig-like_fold"/>
</dbReference>
<dbReference type="PANTHER" id="PTHR45080">
    <property type="entry name" value="CONTACTIN 5"/>
    <property type="match status" value="1"/>
</dbReference>
<reference evidence="6 7" key="1">
    <citation type="submission" date="2022-05" db="EMBL/GenBank/DDBJ databases">
        <authorList>
            <consortium name="Genoscope - CEA"/>
            <person name="William W."/>
        </authorList>
    </citation>
    <scope>NUCLEOTIDE SEQUENCE [LARGE SCALE GENOMIC DNA]</scope>
</reference>
<feature type="domain" description="Ig-like" evidence="5">
    <location>
        <begin position="123"/>
        <end position="194"/>
    </location>
</feature>
<sequence length="486" mass="52449">MTYEPRKYKTKNLFSVPVQEVIKTSSPVYYYPDTRQMELNCTFKGWPRPRVVWYNPDKKQIINGSEGFYISEQLVGKDTLSSLLRNLNIQEKDEGDYICTATNGLDPKHRHISLPGVSVMAYNNVSLKCLVEIDPDDCANSMKFQWFFNNSSTPLTSGEKYDIQERRTNSRCKINFILTIANVTDDDEGKYKCQWICHKDAPSSLHSTSFIQLNVFRFTEPTTETTTDGNTASPEPTTETTTDGNTASPDSSTPSSQTTTSSTSTDSSTPSKQTTTSSTSTDSSTPSSQKTTSSTSTDSSTPSSQTTTSSTSTDSSTPSSQKTTSSTSTDSSTPSSQTTTSSTSTDSSTPSSQKTTSSTSTDSSTASSQKTTSSTSTDSSTPSSQKTTRSTSTDSSTPSSQKTTSSTSTAPADTGAATTGQGNSKSADKWIPAIAILTSGLALSLTLFTAYHFISKKYGTGCRAWRKMTSRENELNHSLLMTSDHL</sequence>
<dbReference type="Pfam" id="PF13927">
    <property type="entry name" value="Ig_3"/>
    <property type="match status" value="1"/>
</dbReference>
<dbReference type="InterPro" id="IPR036179">
    <property type="entry name" value="Ig-like_dom_sf"/>
</dbReference>
<dbReference type="PANTHER" id="PTHR45080:SF8">
    <property type="entry name" value="IG-LIKE DOMAIN-CONTAINING PROTEIN"/>
    <property type="match status" value="1"/>
</dbReference>
<protein>
    <recommendedName>
        <fullName evidence="5">Ig-like domain-containing protein</fullName>
    </recommendedName>
</protein>
<dbReference type="PROSITE" id="PS50835">
    <property type="entry name" value="IG_LIKE"/>
    <property type="match status" value="2"/>
</dbReference>
<dbReference type="Gene3D" id="2.60.40.10">
    <property type="entry name" value="Immunoglobulins"/>
    <property type="match status" value="2"/>
</dbReference>